<evidence type="ECO:0000313" key="2">
    <source>
        <dbReference type="Proteomes" id="UP000516437"/>
    </source>
</evidence>
<protein>
    <submittedName>
        <fullName evidence="1">Uncharacterized protein</fullName>
    </submittedName>
</protein>
<evidence type="ECO:0000313" key="1">
    <source>
        <dbReference type="EMBL" id="KAB1209750.1"/>
    </source>
</evidence>
<sequence>MTVERQMEYLRGRQVAKERLVTLSDFDELLYKEHTFYQLFEYQGLPHQLSWTEGFYVDTLVYDFFCALVSTNKGPEVQMEVRGVQFVFPTVPQIDEQKTSEQDLWTLMSGNTSVVVGSNIKQNEFLLF</sequence>
<organism evidence="1 2">
    <name type="scientific">Morella rubra</name>
    <name type="common">Chinese bayberry</name>
    <dbReference type="NCBI Taxonomy" id="262757"/>
    <lineage>
        <taxon>Eukaryota</taxon>
        <taxon>Viridiplantae</taxon>
        <taxon>Streptophyta</taxon>
        <taxon>Embryophyta</taxon>
        <taxon>Tracheophyta</taxon>
        <taxon>Spermatophyta</taxon>
        <taxon>Magnoliopsida</taxon>
        <taxon>eudicotyledons</taxon>
        <taxon>Gunneridae</taxon>
        <taxon>Pentapetalae</taxon>
        <taxon>rosids</taxon>
        <taxon>fabids</taxon>
        <taxon>Fagales</taxon>
        <taxon>Myricaceae</taxon>
        <taxon>Morella</taxon>
    </lineage>
</organism>
<dbReference type="Proteomes" id="UP000516437">
    <property type="component" value="Chromosome 6"/>
</dbReference>
<accession>A0A6A1VF80</accession>
<reference evidence="1 2" key="1">
    <citation type="journal article" date="2019" name="Plant Biotechnol. J.">
        <title>The red bayberry genome and genetic basis of sex determination.</title>
        <authorList>
            <person name="Jia H.M."/>
            <person name="Jia H.J."/>
            <person name="Cai Q.L."/>
            <person name="Wang Y."/>
            <person name="Zhao H.B."/>
            <person name="Yang W.F."/>
            <person name="Wang G.Y."/>
            <person name="Li Y.H."/>
            <person name="Zhan D.L."/>
            <person name="Shen Y.T."/>
            <person name="Niu Q.F."/>
            <person name="Chang L."/>
            <person name="Qiu J."/>
            <person name="Zhao L."/>
            <person name="Xie H.B."/>
            <person name="Fu W.Y."/>
            <person name="Jin J."/>
            <person name="Li X.W."/>
            <person name="Jiao Y."/>
            <person name="Zhou C.C."/>
            <person name="Tu T."/>
            <person name="Chai C.Y."/>
            <person name="Gao J.L."/>
            <person name="Fan L.J."/>
            <person name="van de Weg E."/>
            <person name="Wang J.Y."/>
            <person name="Gao Z.S."/>
        </authorList>
    </citation>
    <scope>NUCLEOTIDE SEQUENCE [LARGE SCALE GENOMIC DNA]</scope>
    <source>
        <tissue evidence="1">Leaves</tissue>
    </source>
</reference>
<name>A0A6A1VF80_9ROSI</name>
<dbReference type="AlphaFoldDB" id="A0A6A1VF80"/>
<gene>
    <name evidence="1" type="ORF">CJ030_MR6G001831</name>
</gene>
<proteinExistence type="predicted"/>
<keyword evidence="2" id="KW-1185">Reference proteome</keyword>
<comment type="caution">
    <text evidence="1">The sequence shown here is derived from an EMBL/GenBank/DDBJ whole genome shotgun (WGS) entry which is preliminary data.</text>
</comment>
<dbReference type="EMBL" id="RXIC02000024">
    <property type="protein sequence ID" value="KAB1209750.1"/>
    <property type="molecule type" value="Genomic_DNA"/>
</dbReference>